<dbReference type="Pfam" id="PF00021">
    <property type="entry name" value="UPAR_LY6"/>
    <property type="match status" value="1"/>
</dbReference>
<keyword evidence="5" id="KW-0464">Manganese</keyword>
<dbReference type="InterPro" id="IPR003607">
    <property type="entry name" value="HD/PDEase_dom"/>
</dbReference>
<dbReference type="STRING" id="46731.A0A3M6V5C3"/>
<dbReference type="Pfam" id="PF13328">
    <property type="entry name" value="HD_4"/>
    <property type="match status" value="1"/>
</dbReference>
<evidence type="ECO:0000256" key="3">
    <source>
        <dbReference type="ARBA" id="ARBA00022729"/>
    </source>
</evidence>
<dbReference type="FunFam" id="1.10.3210.10:FF:000012">
    <property type="entry name" value="HD domain containing 3"/>
    <property type="match status" value="1"/>
</dbReference>
<evidence type="ECO:0000256" key="8">
    <source>
        <dbReference type="ARBA" id="ARBA00038354"/>
    </source>
</evidence>
<dbReference type="SUPFAM" id="SSF109604">
    <property type="entry name" value="HD-domain/PDEase-like"/>
    <property type="match status" value="1"/>
</dbReference>
<comment type="similarity">
    <text evidence="8">Belongs to the MESH1 family.</text>
</comment>
<evidence type="ECO:0000313" key="14">
    <source>
        <dbReference type="EMBL" id="RMX61080.1"/>
    </source>
</evidence>
<accession>A0A3M6V5C3</accession>
<feature type="domain" description="UPAR/Ly6" evidence="13">
    <location>
        <begin position="188"/>
        <end position="286"/>
    </location>
</feature>
<evidence type="ECO:0000256" key="7">
    <source>
        <dbReference type="ARBA" id="ARBA00037781"/>
    </source>
</evidence>
<reference evidence="14 15" key="1">
    <citation type="journal article" date="2018" name="Sci. Rep.">
        <title>Comparative analysis of the Pocillopora damicornis genome highlights role of immune system in coral evolution.</title>
        <authorList>
            <person name="Cunning R."/>
            <person name="Bay R.A."/>
            <person name="Gillette P."/>
            <person name="Baker A.C."/>
            <person name="Traylor-Knowles N."/>
        </authorList>
    </citation>
    <scope>NUCLEOTIDE SEQUENCE [LARGE SCALE GENOMIC DNA]</scope>
    <source>
        <strain evidence="14">RSMAS</strain>
        <tissue evidence="14">Whole animal</tissue>
    </source>
</reference>
<keyword evidence="15" id="KW-1185">Reference proteome</keyword>
<dbReference type="Gene3D" id="3.10.620.10">
    <property type="entry name" value="Protein N-terminal glutamine amidohydrolase, alpha beta roll"/>
    <property type="match status" value="1"/>
</dbReference>
<gene>
    <name evidence="14" type="ORF">pdam_00010519</name>
</gene>
<dbReference type="PANTHER" id="PTHR46246:SF1">
    <property type="entry name" value="GUANOSINE-3',5'-BIS(DIPHOSPHATE) 3'-PYROPHOSPHOHYDROLASE MESH1"/>
    <property type="match status" value="1"/>
</dbReference>
<keyword evidence="3" id="KW-0732">Signal</keyword>
<dbReference type="InterPro" id="IPR018363">
    <property type="entry name" value="CD59_antigen_CS"/>
</dbReference>
<comment type="cofactor">
    <cofactor evidence="1">
        <name>Mn(2+)</name>
        <dbReference type="ChEBI" id="CHEBI:29035"/>
    </cofactor>
</comment>
<sequence>MADSCSSLEPVDRIVGQILEAIHFAATKHKDQRRKDPEKTPYINHPIGVAYILLKEGGVYDTDVLQAAILHDTVEDTNTTFDEVESKFGPEVRHIVSEVTDDKRLPKLERKQLQIVHAKTSSHKAKLVKLGDKLFNLRDLNRVTPEGWTQERVDEYFLWAHKVVEGLKGTNEALENELYKLFAQLFGLRCYNCASSESFDDCSENEKVDCTSGFDRCYRGEIFYDINSQTVKTYGKGCTTAAQCTDQNDLMCKNIKSSGVKNVKCHMKCCTEDLCNSSAGVQVSILILFTEENVWKLCEQIRDEKEQNLSEYYSVFISNEKRQDYHVLLLRQVDAKCLIYDLDSILPFPCPFEQYVQQAIQNDRQLKKHFHRKFRVIPAEIFLSTFASDRSHMKKPNGEWVKPPPPYSPIRSEESTMNLQEFIDMSQGEGEGQVMDYKTFIKSFTSTE</sequence>
<comment type="catalytic activity">
    <reaction evidence="12">
        <text>guanosine 3',5'-bis(diphosphate) + H2O = GDP + diphosphate + H(+)</text>
        <dbReference type="Rhea" id="RHEA:14253"/>
        <dbReference type="ChEBI" id="CHEBI:15377"/>
        <dbReference type="ChEBI" id="CHEBI:15378"/>
        <dbReference type="ChEBI" id="CHEBI:33019"/>
        <dbReference type="ChEBI" id="CHEBI:58189"/>
        <dbReference type="ChEBI" id="CHEBI:77828"/>
        <dbReference type="EC" id="3.1.7.2"/>
    </reaction>
</comment>
<evidence type="ECO:0000256" key="1">
    <source>
        <dbReference type="ARBA" id="ARBA00001936"/>
    </source>
</evidence>
<evidence type="ECO:0000256" key="11">
    <source>
        <dbReference type="ARBA" id="ARBA00041770"/>
    </source>
</evidence>
<dbReference type="InterPro" id="IPR052194">
    <property type="entry name" value="MESH1"/>
</dbReference>
<evidence type="ECO:0000313" key="15">
    <source>
        <dbReference type="Proteomes" id="UP000275408"/>
    </source>
</evidence>
<dbReference type="EMBL" id="RCHS01000078">
    <property type="protein sequence ID" value="RMX61080.1"/>
    <property type="molecule type" value="Genomic_DNA"/>
</dbReference>
<dbReference type="InterPro" id="IPR023128">
    <property type="entry name" value="Prot_N_Gln_amidohydro_ab_roll"/>
</dbReference>
<evidence type="ECO:0000256" key="12">
    <source>
        <dbReference type="ARBA" id="ARBA00047968"/>
    </source>
</evidence>
<dbReference type="EC" id="3.1.7.2" evidence="6"/>
<dbReference type="GO" id="GO:0016811">
    <property type="term" value="F:hydrolase activity, acting on carbon-nitrogen (but not peptide) bonds, in linear amides"/>
    <property type="evidence" value="ECO:0007669"/>
    <property type="project" value="InterPro"/>
</dbReference>
<dbReference type="CDD" id="cd00077">
    <property type="entry name" value="HDc"/>
    <property type="match status" value="1"/>
</dbReference>
<dbReference type="InterPro" id="IPR016054">
    <property type="entry name" value="LY6_UPA_recep-like"/>
</dbReference>
<organism evidence="14 15">
    <name type="scientific">Pocillopora damicornis</name>
    <name type="common">Cauliflower coral</name>
    <name type="synonym">Millepora damicornis</name>
    <dbReference type="NCBI Taxonomy" id="46731"/>
    <lineage>
        <taxon>Eukaryota</taxon>
        <taxon>Metazoa</taxon>
        <taxon>Cnidaria</taxon>
        <taxon>Anthozoa</taxon>
        <taxon>Hexacorallia</taxon>
        <taxon>Scleractinia</taxon>
        <taxon>Astrocoeniina</taxon>
        <taxon>Pocilloporidae</taxon>
        <taxon>Pocillopora</taxon>
    </lineage>
</organism>
<evidence type="ECO:0000256" key="4">
    <source>
        <dbReference type="ARBA" id="ARBA00022801"/>
    </source>
</evidence>
<comment type="caution">
    <text evidence="14">The sequence shown here is derived from an EMBL/GenBank/DDBJ whole genome shotgun (WGS) entry which is preliminary data.</text>
</comment>
<dbReference type="SMART" id="SM00134">
    <property type="entry name" value="LU"/>
    <property type="match status" value="1"/>
</dbReference>
<dbReference type="InterPro" id="IPR037132">
    <property type="entry name" value="N_Gln_amidohydro_ab_roll_sf"/>
</dbReference>
<evidence type="ECO:0000256" key="6">
    <source>
        <dbReference type="ARBA" id="ARBA00024387"/>
    </source>
</evidence>
<dbReference type="PROSITE" id="PS00983">
    <property type="entry name" value="LY6_UPAR"/>
    <property type="match status" value="1"/>
</dbReference>
<dbReference type="CDD" id="cd23553">
    <property type="entry name" value="TFP_LU_ECD_Ly6PGE"/>
    <property type="match status" value="1"/>
</dbReference>
<dbReference type="InterPro" id="IPR045860">
    <property type="entry name" value="Snake_toxin-like_sf"/>
</dbReference>
<evidence type="ECO:0000256" key="2">
    <source>
        <dbReference type="ARBA" id="ARBA00022723"/>
    </source>
</evidence>
<dbReference type="Proteomes" id="UP000275408">
    <property type="component" value="Unassembled WGS sequence"/>
</dbReference>
<comment type="function">
    <text evidence="7">ppGpp hydrolyzing enzyme involved in starvation response.</text>
</comment>
<dbReference type="AlphaFoldDB" id="A0A3M6V5C3"/>
<protein>
    <recommendedName>
        <fullName evidence="9">Guanosine-3',5'-bis(diphosphate) 3'-pyrophosphohydrolase MESH1</fullName>
        <ecNumber evidence="6">3.1.7.2</ecNumber>
    </recommendedName>
    <alternativeName>
        <fullName evidence="10">Metazoan SpoT homolog 1</fullName>
    </alternativeName>
    <alternativeName>
        <fullName evidence="11">Penta-phosphate guanosine-3'-pyrophosphohydrolase</fullName>
    </alternativeName>
</protein>
<dbReference type="PANTHER" id="PTHR46246">
    <property type="entry name" value="GUANOSINE-3',5'-BIS(DIPHOSPHATE) 3'-PYROPHOSPHOHYDROLASE MESH1"/>
    <property type="match status" value="1"/>
</dbReference>
<dbReference type="OrthoDB" id="191192at2759"/>
<dbReference type="GO" id="GO:0008893">
    <property type="term" value="F:guanosine-3',5'-bis(diphosphate) 3'-diphosphatase activity"/>
    <property type="evidence" value="ECO:0007669"/>
    <property type="project" value="UniProtKB-EC"/>
</dbReference>
<evidence type="ECO:0000256" key="5">
    <source>
        <dbReference type="ARBA" id="ARBA00023211"/>
    </source>
</evidence>
<evidence type="ECO:0000256" key="9">
    <source>
        <dbReference type="ARBA" id="ARBA00040793"/>
    </source>
</evidence>
<dbReference type="Gene3D" id="1.10.3210.10">
    <property type="entry name" value="Hypothetical protein af1432"/>
    <property type="match status" value="1"/>
</dbReference>
<proteinExistence type="inferred from homology"/>
<keyword evidence="4" id="KW-0378">Hydrolase</keyword>
<dbReference type="Gene3D" id="2.10.60.10">
    <property type="entry name" value="CD59"/>
    <property type="match status" value="1"/>
</dbReference>
<dbReference type="Pfam" id="PF09764">
    <property type="entry name" value="Nt_Gln_amidase"/>
    <property type="match status" value="2"/>
</dbReference>
<keyword evidence="2" id="KW-0479">Metal-binding</keyword>
<evidence type="ECO:0000256" key="10">
    <source>
        <dbReference type="ARBA" id="ARBA00041464"/>
    </source>
</evidence>
<dbReference type="GO" id="GO:0046872">
    <property type="term" value="F:metal ion binding"/>
    <property type="evidence" value="ECO:0007669"/>
    <property type="project" value="UniProtKB-KW"/>
</dbReference>
<name>A0A3M6V5C3_POCDA</name>
<dbReference type="SUPFAM" id="SSF57302">
    <property type="entry name" value="Snake toxin-like"/>
    <property type="match status" value="1"/>
</dbReference>
<evidence type="ECO:0000259" key="13">
    <source>
        <dbReference type="SMART" id="SM00134"/>
    </source>
</evidence>